<proteinExistence type="predicted"/>
<evidence type="ECO:0000313" key="1">
    <source>
        <dbReference type="EMBL" id="NNT71457.1"/>
    </source>
</evidence>
<dbReference type="Proteomes" id="UP000536509">
    <property type="component" value="Unassembled WGS sequence"/>
</dbReference>
<keyword evidence="2" id="KW-1185">Reference proteome</keyword>
<gene>
    <name evidence="1" type="ORF">HKT18_04420</name>
</gene>
<evidence type="ECO:0008006" key="3">
    <source>
        <dbReference type="Google" id="ProtNLM"/>
    </source>
</evidence>
<comment type="caution">
    <text evidence="1">The sequence shown here is derived from an EMBL/GenBank/DDBJ whole genome shotgun (WGS) entry which is preliminary data.</text>
</comment>
<reference evidence="1 2" key="1">
    <citation type="submission" date="2020-05" db="EMBL/GenBank/DDBJ databases">
        <title>Draft genome of Flavobacterium sp. IMCC34852.</title>
        <authorList>
            <person name="Song J."/>
            <person name="Cho J.-C."/>
        </authorList>
    </citation>
    <scope>NUCLEOTIDE SEQUENCE [LARGE SCALE GENOMIC DNA]</scope>
    <source>
        <strain evidence="1 2">IMCC34852</strain>
    </source>
</reference>
<dbReference type="RefSeq" id="WP_171221671.1">
    <property type="nucleotide sequence ID" value="NZ_CP121446.1"/>
</dbReference>
<name>A0A7Y3R7T3_9FLAO</name>
<dbReference type="Pfam" id="PF13589">
    <property type="entry name" value="HATPase_c_3"/>
    <property type="match status" value="1"/>
</dbReference>
<dbReference type="SUPFAM" id="SSF55874">
    <property type="entry name" value="ATPase domain of HSP90 chaperone/DNA topoisomerase II/histidine kinase"/>
    <property type="match status" value="1"/>
</dbReference>
<protein>
    <recommendedName>
        <fullName evidence="3">ATP-binding protein</fullName>
    </recommendedName>
</protein>
<dbReference type="AlphaFoldDB" id="A0A7Y3R7T3"/>
<sequence length="831" mass="93085">MTQNSIISTISKQEDTSKKIPVSLSNELISLLSEQLYQSPLKAIEELVTNSYDAGAENCKVIIPEDLSNLETSQIIVYDDGIGMDEEGLTTLWSIGASLKRKDGDTIGQRKIIGKFGIGKLATYSIANIISYVSRKEDTIYLNTLDYKDFRSDPSGGKEPILLPVIEIKDFTTLKTNQSFLDLLKKVSLSPDFLLSNNKKSWTIVILESLKQRVENLKTGRLRWVLSTSMPINPSFKLFLNNENVDSSKLNYTIATSFKITDLPKKRIDSLNNTTKDNWRIENNKLVSNTFKNGITGEINVTDRTLLGGKSSDVGRSHGFFIKVRGRIINQDDETFGSVPTKMGTFNRMHAIIEADDLDEVITASRENLENSTQKQFFQELLNEVLNEATSKYSQYLKDKELPELRKKEGERNFVNHELMEFSIADTLTLFPGDIPHGGEPDNSFFYADFGTPEEKDDLIKLFYSEAKEKYKFQYTKADRSERLVTFDIKSKTFWINENHPFIKANLDEGSSRNLLEDFVVAETMLEIYLVESGIPTRLVGEILEKRDRLLIGLANDHPISLKFLADTLRDSSTNDLDLEINQVIAVRALGFTAKHIAGSGNPDGIATFNTYSNGVTTITLEAKSSKETPGLSQLDFAGLQEHMIDQNASGCLLIAPSYPGGSAGENAAAAKRAKELKISCWTIEQLANVIEQSENRKITAPEIVEIITTCFTPEEVKDAIDKLLTGDERSYTDIYRAIIKALESLETRLPDSLRTLDSVTTSISYEFSNFVNISKVQVDNALKDVAHISKGALTYRDGNIILLTSIEELKQRLSSHTDTTQPSRRNGKFK</sequence>
<evidence type="ECO:0000313" key="2">
    <source>
        <dbReference type="Proteomes" id="UP000536509"/>
    </source>
</evidence>
<dbReference type="EMBL" id="JABEVX010000002">
    <property type="protein sequence ID" value="NNT71457.1"/>
    <property type="molecule type" value="Genomic_DNA"/>
</dbReference>
<dbReference type="InterPro" id="IPR036890">
    <property type="entry name" value="HATPase_C_sf"/>
</dbReference>
<accession>A0A7Y3R7T3</accession>
<dbReference type="Gene3D" id="3.30.565.10">
    <property type="entry name" value="Histidine kinase-like ATPase, C-terminal domain"/>
    <property type="match status" value="1"/>
</dbReference>
<organism evidence="1 2">
    <name type="scientific">Flavobacterium rivulicola</name>
    <dbReference type="NCBI Taxonomy" id="2732161"/>
    <lineage>
        <taxon>Bacteria</taxon>
        <taxon>Pseudomonadati</taxon>
        <taxon>Bacteroidota</taxon>
        <taxon>Flavobacteriia</taxon>
        <taxon>Flavobacteriales</taxon>
        <taxon>Flavobacteriaceae</taxon>
        <taxon>Flavobacterium</taxon>
    </lineage>
</organism>